<dbReference type="PROSITE" id="PS50850">
    <property type="entry name" value="MFS"/>
    <property type="match status" value="1"/>
</dbReference>
<dbReference type="PANTHER" id="PTHR42718:SF9">
    <property type="entry name" value="MAJOR FACILITATOR SUPERFAMILY MULTIDRUG TRANSPORTER MFSC"/>
    <property type="match status" value="1"/>
</dbReference>
<proteinExistence type="predicted"/>
<feature type="transmembrane region" description="Helical" evidence="6">
    <location>
        <begin position="421"/>
        <end position="439"/>
    </location>
</feature>
<accession>A0A9D1RWV3</accession>
<sequence>MSAVASSTAPNAKATNAKAAVPILLFTFVFCLIIDNGFKTMTGPMAEGLNIDPNVASLQASLAGIIIGVGAVVYAALADAISIRKLTLMGIGLVVVGSLMGFLFSGSWPMVLTGRLIQTAGLAAAETLYVIYVTKHLPAEDQKTYLGFSTAAFQAGLLVGALTSGAISTFVSWTAMFLVPLVLVLAVPFVLKYVPEDEAVSSSLDVVGLLLVTIFSTSLIMFMQDFKWYWVVFGVLGIIAFAAYVAKGRKPLVRPEFFTNGRYVWALVLVLIVYSTQLGYIVMIPFAAKYFHGLNQSDASLLMVPGYICAVLVGVYSGKIGKFLSSRTTIFSALSLIIGALVFGALTIQMSVIAQVISIVAFASGFALLYAPLVNTALSNILPEKSGIAIGFYNLTINIGIPLGIAYTFQFMDLLPSYNAVLWTLAAIGLAGAAVYFFADRWMLKNESTTQGVTHDRVG</sequence>
<keyword evidence="3 6" id="KW-0812">Transmembrane</keyword>
<evidence type="ECO:0000313" key="8">
    <source>
        <dbReference type="EMBL" id="HIW95763.1"/>
    </source>
</evidence>
<reference evidence="8" key="1">
    <citation type="journal article" date="2021" name="PeerJ">
        <title>Extensive microbial diversity within the chicken gut microbiome revealed by metagenomics and culture.</title>
        <authorList>
            <person name="Gilroy R."/>
            <person name="Ravi A."/>
            <person name="Getino M."/>
            <person name="Pursley I."/>
            <person name="Horton D.L."/>
            <person name="Alikhan N.F."/>
            <person name="Baker D."/>
            <person name="Gharbi K."/>
            <person name="Hall N."/>
            <person name="Watson M."/>
            <person name="Adriaenssens E.M."/>
            <person name="Foster-Nyarko E."/>
            <person name="Jarju S."/>
            <person name="Secka A."/>
            <person name="Antonio M."/>
            <person name="Oren A."/>
            <person name="Chaudhuri R.R."/>
            <person name="La Ragione R."/>
            <person name="Hildebrand F."/>
            <person name="Pallen M.J."/>
        </authorList>
    </citation>
    <scope>NUCLEOTIDE SEQUENCE</scope>
    <source>
        <strain evidence="8">4376</strain>
    </source>
</reference>
<feature type="transmembrane region" description="Helical" evidence="6">
    <location>
        <begin position="356"/>
        <end position="378"/>
    </location>
</feature>
<dbReference type="EMBL" id="DXFZ01000057">
    <property type="protein sequence ID" value="HIW95763.1"/>
    <property type="molecule type" value="Genomic_DNA"/>
</dbReference>
<dbReference type="SUPFAM" id="SSF103473">
    <property type="entry name" value="MFS general substrate transporter"/>
    <property type="match status" value="1"/>
</dbReference>
<feature type="transmembrane region" description="Helical" evidence="6">
    <location>
        <begin position="330"/>
        <end position="350"/>
    </location>
</feature>
<dbReference type="InterPro" id="IPR036259">
    <property type="entry name" value="MFS_trans_sf"/>
</dbReference>
<feature type="transmembrane region" description="Helical" evidence="6">
    <location>
        <begin position="116"/>
        <end position="133"/>
    </location>
</feature>
<evidence type="ECO:0000256" key="5">
    <source>
        <dbReference type="ARBA" id="ARBA00023136"/>
    </source>
</evidence>
<evidence type="ECO:0000256" key="2">
    <source>
        <dbReference type="ARBA" id="ARBA00022448"/>
    </source>
</evidence>
<dbReference type="Pfam" id="PF07690">
    <property type="entry name" value="MFS_1"/>
    <property type="match status" value="1"/>
</dbReference>
<keyword evidence="2" id="KW-0813">Transport</keyword>
<organism evidence="8 9">
    <name type="scientific">Candidatus Corynebacterium gallistercoris</name>
    <dbReference type="NCBI Taxonomy" id="2838530"/>
    <lineage>
        <taxon>Bacteria</taxon>
        <taxon>Bacillati</taxon>
        <taxon>Actinomycetota</taxon>
        <taxon>Actinomycetes</taxon>
        <taxon>Mycobacteriales</taxon>
        <taxon>Corynebacteriaceae</taxon>
        <taxon>Corynebacterium</taxon>
    </lineage>
</organism>
<dbReference type="GO" id="GO:0005886">
    <property type="term" value="C:plasma membrane"/>
    <property type="evidence" value="ECO:0007669"/>
    <property type="project" value="UniProtKB-SubCell"/>
</dbReference>
<feature type="transmembrane region" description="Helical" evidence="6">
    <location>
        <begin position="228"/>
        <end position="246"/>
    </location>
</feature>
<protein>
    <submittedName>
        <fullName evidence="8">MFS transporter</fullName>
    </submittedName>
</protein>
<keyword evidence="4 6" id="KW-1133">Transmembrane helix</keyword>
<dbReference type="PANTHER" id="PTHR42718">
    <property type="entry name" value="MAJOR FACILITATOR SUPERFAMILY MULTIDRUG TRANSPORTER MFSC"/>
    <property type="match status" value="1"/>
</dbReference>
<dbReference type="InterPro" id="IPR011701">
    <property type="entry name" value="MFS"/>
</dbReference>
<keyword evidence="5 6" id="KW-0472">Membrane</keyword>
<evidence type="ECO:0000256" key="6">
    <source>
        <dbReference type="SAM" id="Phobius"/>
    </source>
</evidence>
<feature type="transmembrane region" description="Helical" evidence="6">
    <location>
        <begin position="86"/>
        <end position="104"/>
    </location>
</feature>
<name>A0A9D1RWV3_9CORY</name>
<feature type="transmembrane region" description="Helical" evidence="6">
    <location>
        <begin position="266"/>
        <end position="287"/>
    </location>
</feature>
<feature type="transmembrane region" description="Helical" evidence="6">
    <location>
        <begin position="20"/>
        <end position="38"/>
    </location>
</feature>
<dbReference type="InterPro" id="IPR020846">
    <property type="entry name" value="MFS_dom"/>
</dbReference>
<dbReference type="Gene3D" id="1.20.1250.20">
    <property type="entry name" value="MFS general substrate transporter like domains"/>
    <property type="match status" value="2"/>
</dbReference>
<feature type="transmembrane region" description="Helical" evidence="6">
    <location>
        <begin position="299"/>
        <end position="318"/>
    </location>
</feature>
<comment type="caution">
    <text evidence="8">The sequence shown here is derived from an EMBL/GenBank/DDBJ whole genome shotgun (WGS) entry which is preliminary data.</text>
</comment>
<comment type="subcellular location">
    <subcellularLocation>
        <location evidence="1">Cell membrane</location>
        <topology evidence="1">Multi-pass membrane protein</topology>
    </subcellularLocation>
</comment>
<evidence type="ECO:0000256" key="4">
    <source>
        <dbReference type="ARBA" id="ARBA00022989"/>
    </source>
</evidence>
<feature type="transmembrane region" description="Helical" evidence="6">
    <location>
        <begin position="170"/>
        <end position="191"/>
    </location>
</feature>
<evidence type="ECO:0000256" key="3">
    <source>
        <dbReference type="ARBA" id="ARBA00022692"/>
    </source>
</evidence>
<dbReference type="AlphaFoldDB" id="A0A9D1RWV3"/>
<feature type="transmembrane region" description="Helical" evidence="6">
    <location>
        <begin position="58"/>
        <end position="77"/>
    </location>
</feature>
<gene>
    <name evidence="8" type="ORF">H9867_04685</name>
</gene>
<evidence type="ECO:0000313" key="9">
    <source>
        <dbReference type="Proteomes" id="UP000824189"/>
    </source>
</evidence>
<evidence type="ECO:0000256" key="1">
    <source>
        <dbReference type="ARBA" id="ARBA00004651"/>
    </source>
</evidence>
<feature type="transmembrane region" description="Helical" evidence="6">
    <location>
        <begin position="203"/>
        <end position="222"/>
    </location>
</feature>
<dbReference type="GO" id="GO:0022857">
    <property type="term" value="F:transmembrane transporter activity"/>
    <property type="evidence" value="ECO:0007669"/>
    <property type="project" value="InterPro"/>
</dbReference>
<reference evidence="8" key="2">
    <citation type="submission" date="2021-04" db="EMBL/GenBank/DDBJ databases">
        <authorList>
            <person name="Gilroy R."/>
        </authorList>
    </citation>
    <scope>NUCLEOTIDE SEQUENCE</scope>
    <source>
        <strain evidence="8">4376</strain>
    </source>
</reference>
<feature type="transmembrane region" description="Helical" evidence="6">
    <location>
        <begin position="390"/>
        <end position="409"/>
    </location>
</feature>
<evidence type="ECO:0000259" key="7">
    <source>
        <dbReference type="PROSITE" id="PS50850"/>
    </source>
</evidence>
<dbReference type="PRINTS" id="PR01036">
    <property type="entry name" value="TCRTETB"/>
</dbReference>
<dbReference type="Proteomes" id="UP000824189">
    <property type="component" value="Unassembled WGS sequence"/>
</dbReference>
<feature type="domain" description="Major facilitator superfamily (MFS) profile" evidence="7">
    <location>
        <begin position="15"/>
        <end position="444"/>
    </location>
</feature>
<feature type="transmembrane region" description="Helical" evidence="6">
    <location>
        <begin position="145"/>
        <end position="164"/>
    </location>
</feature>